<sequence length="76" mass="7735">MTESEGDQETAEGSTTQALVLALVVFVTFGFALLVISRYGPAGLSGQADAVTGSTSLSVVPAAVATGIENRFSGRR</sequence>
<dbReference type="RefSeq" id="WP_338006494.1">
    <property type="nucleotide sequence ID" value="NZ_JAOPKA010000039.1"/>
</dbReference>
<evidence type="ECO:0000313" key="2">
    <source>
        <dbReference type="EMBL" id="MCU4744696.1"/>
    </source>
</evidence>
<accession>A0AAP3E4E7</accession>
<dbReference type="EMBL" id="JAOPKA010000039">
    <property type="protein sequence ID" value="MCU4744696.1"/>
    <property type="molecule type" value="Genomic_DNA"/>
</dbReference>
<reference evidence="2 4" key="1">
    <citation type="submission" date="2022-09" db="EMBL/GenBank/DDBJ databases">
        <title>Enrichment on poylsaccharides allowed isolation of novel metabolic and taxonomic groups of Haloarchaea.</title>
        <authorList>
            <person name="Sorokin D.Y."/>
            <person name="Elcheninov A.G."/>
            <person name="Khizhniak T.V."/>
            <person name="Kolganova T.V."/>
            <person name="Kublanov I.V."/>
        </authorList>
    </citation>
    <scope>NUCLEOTIDE SEQUENCE</scope>
    <source>
        <strain evidence="3 4">AArc-m2/3/4</strain>
        <strain evidence="2">AArc-xg1-1</strain>
    </source>
</reference>
<name>A0AAP3E4E7_9EURY</name>
<keyword evidence="4" id="KW-1185">Reference proteome</keyword>
<dbReference type="Proteomes" id="UP001321018">
    <property type="component" value="Unassembled WGS sequence"/>
</dbReference>
<gene>
    <name evidence="3" type="ORF">OB955_19630</name>
    <name evidence="2" type="ORF">OB960_25340</name>
</gene>
<evidence type="ECO:0000313" key="3">
    <source>
        <dbReference type="EMBL" id="MCU4974935.1"/>
    </source>
</evidence>
<dbReference type="Proteomes" id="UP001320972">
    <property type="component" value="Unassembled WGS sequence"/>
</dbReference>
<keyword evidence="1" id="KW-0472">Membrane</keyword>
<dbReference type="AlphaFoldDB" id="A0AAP3E4E7"/>
<comment type="caution">
    <text evidence="2">The sequence shown here is derived from an EMBL/GenBank/DDBJ whole genome shotgun (WGS) entry which is preliminary data.</text>
</comment>
<organism evidence="2 5">
    <name type="scientific">Natronoglomus mannanivorans</name>
    <dbReference type="NCBI Taxonomy" id="2979990"/>
    <lineage>
        <taxon>Archaea</taxon>
        <taxon>Methanobacteriati</taxon>
        <taxon>Methanobacteriota</taxon>
        <taxon>Stenosarchaea group</taxon>
        <taxon>Halobacteria</taxon>
        <taxon>Halobacteriales</taxon>
        <taxon>Natrialbaceae</taxon>
        <taxon>Natronoglomus</taxon>
    </lineage>
</organism>
<keyword evidence="1" id="KW-1133">Transmembrane helix</keyword>
<feature type="transmembrane region" description="Helical" evidence="1">
    <location>
        <begin position="18"/>
        <end position="36"/>
    </location>
</feature>
<proteinExistence type="predicted"/>
<dbReference type="EMBL" id="JAOPKB010000014">
    <property type="protein sequence ID" value="MCU4974935.1"/>
    <property type="molecule type" value="Genomic_DNA"/>
</dbReference>
<evidence type="ECO:0000313" key="4">
    <source>
        <dbReference type="Proteomes" id="UP001320972"/>
    </source>
</evidence>
<keyword evidence="1" id="KW-0812">Transmembrane</keyword>
<evidence type="ECO:0000313" key="5">
    <source>
        <dbReference type="Proteomes" id="UP001321018"/>
    </source>
</evidence>
<protein>
    <submittedName>
        <fullName evidence="2">Uncharacterized protein</fullName>
    </submittedName>
</protein>
<evidence type="ECO:0000256" key="1">
    <source>
        <dbReference type="SAM" id="Phobius"/>
    </source>
</evidence>